<dbReference type="Gene3D" id="3.40.1190.20">
    <property type="match status" value="1"/>
</dbReference>
<dbReference type="InterPro" id="IPR011611">
    <property type="entry name" value="PfkB_dom"/>
</dbReference>
<evidence type="ECO:0000256" key="5">
    <source>
        <dbReference type="ARBA" id="ARBA00022840"/>
    </source>
</evidence>
<evidence type="ECO:0000313" key="8">
    <source>
        <dbReference type="Proteomes" id="UP000483035"/>
    </source>
</evidence>
<keyword evidence="3" id="KW-0547">Nucleotide-binding</keyword>
<dbReference type="InterPro" id="IPR050306">
    <property type="entry name" value="PfkB_Carbo_kinase"/>
</dbReference>
<dbReference type="PANTHER" id="PTHR43085">
    <property type="entry name" value="HEXOKINASE FAMILY MEMBER"/>
    <property type="match status" value="1"/>
</dbReference>
<dbReference type="RefSeq" id="WP_163992688.1">
    <property type="nucleotide sequence ID" value="NZ_WUEY01000023.1"/>
</dbReference>
<evidence type="ECO:0000256" key="1">
    <source>
        <dbReference type="ARBA" id="ARBA00010688"/>
    </source>
</evidence>
<dbReference type="CDD" id="cd01166">
    <property type="entry name" value="KdgK"/>
    <property type="match status" value="1"/>
</dbReference>
<organism evidence="7 8">
    <name type="scientific">Rhizobium lusitanum</name>
    <dbReference type="NCBI Taxonomy" id="293958"/>
    <lineage>
        <taxon>Bacteria</taxon>
        <taxon>Pseudomonadati</taxon>
        <taxon>Pseudomonadota</taxon>
        <taxon>Alphaproteobacteria</taxon>
        <taxon>Hyphomicrobiales</taxon>
        <taxon>Rhizobiaceae</taxon>
        <taxon>Rhizobium/Agrobacterium group</taxon>
        <taxon>Rhizobium</taxon>
    </lineage>
</organism>
<accession>A0A6L9UIJ6</accession>
<evidence type="ECO:0000259" key="6">
    <source>
        <dbReference type="Pfam" id="PF00294"/>
    </source>
</evidence>
<dbReference type="GO" id="GO:0016301">
    <property type="term" value="F:kinase activity"/>
    <property type="evidence" value="ECO:0007669"/>
    <property type="project" value="UniProtKB-KW"/>
</dbReference>
<protein>
    <submittedName>
        <fullName evidence="7">Sugar kinase</fullName>
    </submittedName>
</protein>
<evidence type="ECO:0000256" key="3">
    <source>
        <dbReference type="ARBA" id="ARBA00022741"/>
    </source>
</evidence>
<sequence>MSKVLTIGEILVEIVATDRGNGFREAVPLIGPFPSGAPAIFIDQVGKLGQPCAIISRVGDDDFGWVNTNRLQEDGVDISGIEVVPQGTTGSAFVRYREDGSRAFVFNIRHSACGTITLSEKTLALVDGCSHMHVMGTALYSPSVVESVLTAVERIKANGGTVSFDPNLRAEILDTPGMREALRTVLSKTDLFLPSGEELFLFTTAQTETEAVADLLGRGIKAIVIKRGAAGATYHDAELHLHLPGFEVEEVDPTGAGDCFGATFVTFWLRGASPADALRYANASGARAVTKAGPMEGASTEAELRSLIDSQGIA</sequence>
<evidence type="ECO:0000256" key="4">
    <source>
        <dbReference type="ARBA" id="ARBA00022777"/>
    </source>
</evidence>
<comment type="caution">
    <text evidence="7">The sequence shown here is derived from an EMBL/GenBank/DDBJ whole genome shotgun (WGS) entry which is preliminary data.</text>
</comment>
<dbReference type="EMBL" id="WUEY01000023">
    <property type="protein sequence ID" value="NEI73926.1"/>
    <property type="molecule type" value="Genomic_DNA"/>
</dbReference>
<dbReference type="AlphaFoldDB" id="A0A6L9UIJ6"/>
<proteinExistence type="inferred from homology"/>
<keyword evidence="4 7" id="KW-0418">Kinase</keyword>
<evidence type="ECO:0000313" key="7">
    <source>
        <dbReference type="EMBL" id="NEI73926.1"/>
    </source>
</evidence>
<comment type="similarity">
    <text evidence="1">Belongs to the carbohydrate kinase PfkB family.</text>
</comment>
<dbReference type="GO" id="GO:0005524">
    <property type="term" value="F:ATP binding"/>
    <property type="evidence" value="ECO:0007669"/>
    <property type="project" value="UniProtKB-KW"/>
</dbReference>
<dbReference type="SUPFAM" id="SSF53613">
    <property type="entry name" value="Ribokinase-like"/>
    <property type="match status" value="1"/>
</dbReference>
<gene>
    <name evidence="7" type="ORF">GR212_30675</name>
</gene>
<dbReference type="Proteomes" id="UP000483035">
    <property type="component" value="Unassembled WGS sequence"/>
</dbReference>
<keyword evidence="2" id="KW-0808">Transferase</keyword>
<dbReference type="InterPro" id="IPR029056">
    <property type="entry name" value="Ribokinase-like"/>
</dbReference>
<reference evidence="7 8" key="1">
    <citation type="submission" date="2019-12" db="EMBL/GenBank/DDBJ databases">
        <title>Rhizobium genotypes associated with high levels of biological nitrogen fixation by grain legumes in a temperate-maritime cropping system.</title>
        <authorList>
            <person name="Maluk M."/>
            <person name="Francesc Ferrando Molina F."/>
            <person name="Lopez Del Egido L."/>
            <person name="Lafos M."/>
            <person name="Langarica-Fuentes A."/>
            <person name="Gebre Yohannes G."/>
            <person name="Young M.W."/>
            <person name="Martin P."/>
            <person name="Gantlett R."/>
            <person name="Kenicer G."/>
            <person name="Hawes C."/>
            <person name="Begg G.S."/>
            <person name="Quilliam R.S."/>
            <person name="Squire G.R."/>
            <person name="Poole P.S."/>
            <person name="Young P.W."/>
            <person name="Iannetta P.M."/>
            <person name="James E.K."/>
        </authorList>
    </citation>
    <scope>NUCLEOTIDE SEQUENCE [LARGE SCALE GENOMIC DNA]</scope>
    <source>
        <strain evidence="7 8">JHI1118</strain>
    </source>
</reference>
<feature type="domain" description="Carbohydrate kinase PfkB" evidence="6">
    <location>
        <begin position="1"/>
        <end position="298"/>
    </location>
</feature>
<dbReference type="Pfam" id="PF00294">
    <property type="entry name" value="PfkB"/>
    <property type="match status" value="1"/>
</dbReference>
<dbReference type="PANTHER" id="PTHR43085:SF1">
    <property type="entry name" value="PSEUDOURIDINE KINASE-RELATED"/>
    <property type="match status" value="1"/>
</dbReference>
<keyword evidence="5" id="KW-0067">ATP-binding</keyword>
<name>A0A6L9UIJ6_9HYPH</name>
<evidence type="ECO:0000256" key="2">
    <source>
        <dbReference type="ARBA" id="ARBA00022679"/>
    </source>
</evidence>